<dbReference type="EMBL" id="MU274900">
    <property type="protein sequence ID" value="KAI0095043.1"/>
    <property type="molecule type" value="Genomic_DNA"/>
</dbReference>
<gene>
    <name evidence="1" type="ORF">BDY19DRAFT_62399</name>
</gene>
<keyword evidence="2" id="KW-1185">Reference proteome</keyword>
<organism evidence="1 2">
    <name type="scientific">Irpex rosettiformis</name>
    <dbReference type="NCBI Taxonomy" id="378272"/>
    <lineage>
        <taxon>Eukaryota</taxon>
        <taxon>Fungi</taxon>
        <taxon>Dikarya</taxon>
        <taxon>Basidiomycota</taxon>
        <taxon>Agaricomycotina</taxon>
        <taxon>Agaricomycetes</taxon>
        <taxon>Polyporales</taxon>
        <taxon>Irpicaceae</taxon>
        <taxon>Irpex</taxon>
    </lineage>
</organism>
<comment type="caution">
    <text evidence="1">The sequence shown here is derived from an EMBL/GenBank/DDBJ whole genome shotgun (WGS) entry which is preliminary data.</text>
</comment>
<evidence type="ECO:0000313" key="1">
    <source>
        <dbReference type="EMBL" id="KAI0095043.1"/>
    </source>
</evidence>
<proteinExistence type="predicted"/>
<sequence length="262" mass="28558">MDTVQLSLVPIVVSAEPPLCCSASHANINCVNNQLLTILYLSFATLEGADLTLYGTHSEETDLRDTVELVKSKADRKRKITSIALDPRSEGECKKLVQTHLDFHGGKLDTLILNHGAQNEVTDIAQLGSGQCRPLTQIFIHSSTSLKLLSRPWKRALIPPSLLTLLLTPPSATQSFLDYTATNLKGAIYGFMRALSNQIVGEKGIRCNVVTPGPIWIPLIPKTMTEDPVKTFGQTVPMKRAGQPVEVATCFVFLPPRTPATS</sequence>
<name>A0ACB8UKZ3_9APHY</name>
<accession>A0ACB8UKZ3</accession>
<dbReference type="Proteomes" id="UP001055072">
    <property type="component" value="Unassembled WGS sequence"/>
</dbReference>
<reference evidence="1" key="1">
    <citation type="journal article" date="2021" name="Environ. Microbiol.">
        <title>Gene family expansions and transcriptome signatures uncover fungal adaptations to wood decay.</title>
        <authorList>
            <person name="Hage H."/>
            <person name="Miyauchi S."/>
            <person name="Viragh M."/>
            <person name="Drula E."/>
            <person name="Min B."/>
            <person name="Chaduli D."/>
            <person name="Navarro D."/>
            <person name="Favel A."/>
            <person name="Norest M."/>
            <person name="Lesage-Meessen L."/>
            <person name="Balint B."/>
            <person name="Merenyi Z."/>
            <person name="de Eugenio L."/>
            <person name="Morin E."/>
            <person name="Martinez A.T."/>
            <person name="Baldrian P."/>
            <person name="Stursova M."/>
            <person name="Martinez M.J."/>
            <person name="Novotny C."/>
            <person name="Magnuson J.K."/>
            <person name="Spatafora J.W."/>
            <person name="Maurice S."/>
            <person name="Pangilinan J."/>
            <person name="Andreopoulos W."/>
            <person name="LaButti K."/>
            <person name="Hundley H."/>
            <person name="Na H."/>
            <person name="Kuo A."/>
            <person name="Barry K."/>
            <person name="Lipzen A."/>
            <person name="Henrissat B."/>
            <person name="Riley R."/>
            <person name="Ahrendt S."/>
            <person name="Nagy L.G."/>
            <person name="Grigoriev I.V."/>
            <person name="Martin F."/>
            <person name="Rosso M.N."/>
        </authorList>
    </citation>
    <scope>NUCLEOTIDE SEQUENCE</scope>
    <source>
        <strain evidence="1">CBS 384.51</strain>
    </source>
</reference>
<evidence type="ECO:0000313" key="2">
    <source>
        <dbReference type="Proteomes" id="UP001055072"/>
    </source>
</evidence>
<protein>
    <submittedName>
        <fullName evidence="1">Uncharacterized protein</fullName>
    </submittedName>
</protein>